<dbReference type="Proteomes" id="UP000027222">
    <property type="component" value="Unassembled WGS sequence"/>
</dbReference>
<dbReference type="OrthoDB" id="2944044at2759"/>
<evidence type="ECO:0008006" key="3">
    <source>
        <dbReference type="Google" id="ProtNLM"/>
    </source>
</evidence>
<protein>
    <recommendedName>
        <fullName evidence="3">F-box domain-containing protein</fullName>
    </recommendedName>
</protein>
<reference evidence="2" key="1">
    <citation type="journal article" date="2014" name="Proc. Natl. Acad. Sci. U.S.A.">
        <title>Extensive sampling of basidiomycete genomes demonstrates inadequacy of the white-rot/brown-rot paradigm for wood decay fungi.</title>
        <authorList>
            <person name="Riley R."/>
            <person name="Salamov A.A."/>
            <person name="Brown D.W."/>
            <person name="Nagy L.G."/>
            <person name="Floudas D."/>
            <person name="Held B.W."/>
            <person name="Levasseur A."/>
            <person name="Lombard V."/>
            <person name="Morin E."/>
            <person name="Otillar R."/>
            <person name="Lindquist E.A."/>
            <person name="Sun H."/>
            <person name="LaButti K.M."/>
            <person name="Schmutz J."/>
            <person name="Jabbour D."/>
            <person name="Luo H."/>
            <person name="Baker S.E."/>
            <person name="Pisabarro A.G."/>
            <person name="Walton J.D."/>
            <person name="Blanchette R.A."/>
            <person name="Henrissat B."/>
            <person name="Martin F."/>
            <person name="Cullen D."/>
            <person name="Hibbett D.S."/>
            <person name="Grigoriev I.V."/>
        </authorList>
    </citation>
    <scope>NUCLEOTIDE SEQUENCE [LARGE SCALE GENOMIC DNA]</scope>
    <source>
        <strain evidence="2">CBS 339.88</strain>
    </source>
</reference>
<dbReference type="HOGENOM" id="CLU_1147259_0_0_1"/>
<accession>A0A067SL42</accession>
<organism evidence="1 2">
    <name type="scientific">Galerina marginata (strain CBS 339.88)</name>
    <dbReference type="NCBI Taxonomy" id="685588"/>
    <lineage>
        <taxon>Eukaryota</taxon>
        <taxon>Fungi</taxon>
        <taxon>Dikarya</taxon>
        <taxon>Basidiomycota</taxon>
        <taxon>Agaricomycotina</taxon>
        <taxon>Agaricomycetes</taxon>
        <taxon>Agaricomycetidae</taxon>
        <taxon>Agaricales</taxon>
        <taxon>Agaricineae</taxon>
        <taxon>Strophariaceae</taxon>
        <taxon>Galerina</taxon>
    </lineage>
</organism>
<evidence type="ECO:0000313" key="1">
    <source>
        <dbReference type="EMBL" id="KDR67448.1"/>
    </source>
</evidence>
<name>A0A067SL42_GALM3</name>
<keyword evidence="2" id="KW-1185">Reference proteome</keyword>
<evidence type="ECO:0000313" key="2">
    <source>
        <dbReference type="Proteomes" id="UP000027222"/>
    </source>
</evidence>
<gene>
    <name evidence="1" type="ORF">GALMADRAFT_1086653</name>
</gene>
<proteinExistence type="predicted"/>
<dbReference type="EMBL" id="KL142415">
    <property type="protein sequence ID" value="KDR67448.1"/>
    <property type="molecule type" value="Genomic_DNA"/>
</dbReference>
<dbReference type="AlphaFoldDB" id="A0A067SL42"/>
<sequence length="242" mass="28279">MPDYISLLTTHHNHPVSPPIAKLDNNILWYIFYLNAEMESWTTERMNPALLTLRYTSHVCRDWRSLVVESPSLWAGALNFNFLSQKRDEWRKEVVRRTGTAPLRIKSRGNHTALWAIDEFFRDFLKDNWNRLDNVDVFFGRECRVAVPGRWAILFHNPPAPSLRSFRFKWQTRPEEFYSPDFSLFMNTATSLRELSVLNMNLDLTALSVPNLRRLEITAACKTVDSFQNFALCAVVCVKNHV</sequence>